<dbReference type="InterPro" id="IPR036388">
    <property type="entry name" value="WH-like_DNA-bd_sf"/>
</dbReference>
<dbReference type="SUPFAM" id="SSF46894">
    <property type="entry name" value="C-terminal effector domain of the bipartite response regulators"/>
    <property type="match status" value="1"/>
</dbReference>
<evidence type="ECO:0000256" key="3">
    <source>
        <dbReference type="ARBA" id="ARBA00023163"/>
    </source>
</evidence>
<dbReference type="PANTHER" id="PTHR44688">
    <property type="entry name" value="DNA-BINDING TRANSCRIPTIONAL ACTIVATOR DEVR_DOSR"/>
    <property type="match status" value="1"/>
</dbReference>
<organism evidence="5 6">
    <name type="scientific">Saccharobesus litoralis</name>
    <dbReference type="NCBI Taxonomy" id="2172099"/>
    <lineage>
        <taxon>Bacteria</taxon>
        <taxon>Pseudomonadati</taxon>
        <taxon>Pseudomonadota</taxon>
        <taxon>Gammaproteobacteria</taxon>
        <taxon>Alteromonadales</taxon>
        <taxon>Alteromonadaceae</taxon>
        <taxon>Saccharobesus</taxon>
    </lineage>
</organism>
<evidence type="ECO:0000313" key="5">
    <source>
        <dbReference type="EMBL" id="AWB67183.1"/>
    </source>
</evidence>
<evidence type="ECO:0000256" key="1">
    <source>
        <dbReference type="ARBA" id="ARBA00023015"/>
    </source>
</evidence>
<keyword evidence="2" id="KW-0238">DNA-binding</keyword>
<dbReference type="Pfam" id="PF00196">
    <property type="entry name" value="GerE"/>
    <property type="match status" value="1"/>
</dbReference>
<dbReference type="GO" id="GO:0003677">
    <property type="term" value="F:DNA binding"/>
    <property type="evidence" value="ECO:0007669"/>
    <property type="project" value="UniProtKB-KW"/>
</dbReference>
<dbReference type="Proteomes" id="UP000244441">
    <property type="component" value="Chromosome"/>
</dbReference>
<dbReference type="PANTHER" id="PTHR44688:SF16">
    <property type="entry name" value="DNA-BINDING TRANSCRIPTIONAL ACTIVATOR DEVR_DOSR"/>
    <property type="match status" value="1"/>
</dbReference>
<dbReference type="EMBL" id="CP026604">
    <property type="protein sequence ID" value="AWB67183.1"/>
    <property type="molecule type" value="Genomic_DNA"/>
</dbReference>
<evidence type="ECO:0000313" key="6">
    <source>
        <dbReference type="Proteomes" id="UP000244441"/>
    </source>
</evidence>
<dbReference type="Gene3D" id="1.10.10.10">
    <property type="entry name" value="Winged helix-like DNA-binding domain superfamily/Winged helix DNA-binding domain"/>
    <property type="match status" value="1"/>
</dbReference>
<sequence>MDKLLTHQSALIELIYQFVNDDNAPQQFLNYLVDELGFHGGNIAIQNTRSLAVSEKLTAGISADPTYQSEHLRRNINSVDIWAKQLLQNPNQGQFLADHQMVDRAVFDTSEVKAFLDPFEVGAAIGAHWQMHGDEVFRLSLLNHVSLGLISQQQQALLNSLSPHLTRALKFRMQFEFNELKSHVFQQLESHNQSVAIVSVAGQVLAFNTCFDSHATQQKILVVKNDKLQFKNPAAQQVFSRYLQQLHFDTIATTPDCSLTLASGDNDANYLATFTPILLQNTFSFLGLQQVLVFKMAPEYIRLTDKRPRLMSQTGLSPVELETGLMLAQGNCIKQIARSCNKSEHTVRTQVKKIQRKLGVSSQAEIVAHLFKL</sequence>
<dbReference type="SMART" id="SM00421">
    <property type="entry name" value="HTH_LUXR"/>
    <property type="match status" value="1"/>
</dbReference>
<dbReference type="InterPro" id="IPR016032">
    <property type="entry name" value="Sig_transdc_resp-reg_C-effctor"/>
</dbReference>
<reference evidence="5 6" key="1">
    <citation type="submission" date="2018-01" db="EMBL/GenBank/DDBJ databases">
        <title>Genome sequence of a Cantenovulum-like bacteria.</title>
        <authorList>
            <person name="Tan W.R."/>
            <person name="Lau N.-S."/>
            <person name="Go F."/>
            <person name="Amirul A.-A.A."/>
        </authorList>
    </citation>
    <scope>NUCLEOTIDE SEQUENCE [LARGE SCALE GENOMIC DNA]</scope>
    <source>
        <strain evidence="5 6">CCB-QB4</strain>
    </source>
</reference>
<dbReference type="RefSeq" id="WP_108603230.1">
    <property type="nucleotide sequence ID" value="NZ_CP026604.1"/>
</dbReference>
<dbReference type="InterPro" id="IPR000792">
    <property type="entry name" value="Tscrpt_reg_LuxR_C"/>
</dbReference>
<proteinExistence type="predicted"/>
<accession>A0A2S0VSM2</accession>
<dbReference type="CDD" id="cd06170">
    <property type="entry name" value="LuxR_C_like"/>
    <property type="match status" value="1"/>
</dbReference>
<protein>
    <recommendedName>
        <fullName evidence="4">HTH luxR-type domain-containing protein</fullName>
    </recommendedName>
</protein>
<feature type="domain" description="HTH luxR-type" evidence="4">
    <location>
        <begin position="313"/>
        <end position="370"/>
    </location>
</feature>
<dbReference type="AlphaFoldDB" id="A0A2S0VSM2"/>
<keyword evidence="3" id="KW-0804">Transcription</keyword>
<dbReference type="GO" id="GO:0006355">
    <property type="term" value="P:regulation of DNA-templated transcription"/>
    <property type="evidence" value="ECO:0007669"/>
    <property type="project" value="InterPro"/>
</dbReference>
<evidence type="ECO:0000256" key="2">
    <source>
        <dbReference type="ARBA" id="ARBA00023125"/>
    </source>
</evidence>
<evidence type="ECO:0000259" key="4">
    <source>
        <dbReference type="SMART" id="SM00421"/>
    </source>
</evidence>
<name>A0A2S0VSM2_9ALTE</name>
<keyword evidence="6" id="KW-1185">Reference proteome</keyword>
<dbReference type="OrthoDB" id="9796655at2"/>
<dbReference type="KEGG" id="cate:C2869_12385"/>
<gene>
    <name evidence="5" type="ORF">C2869_12385</name>
</gene>
<keyword evidence="1" id="KW-0805">Transcription regulation</keyword>